<keyword evidence="2" id="KW-0040">ANK repeat</keyword>
<dbReference type="InterPro" id="IPR036770">
    <property type="entry name" value="Ankyrin_rpt-contain_sf"/>
</dbReference>
<dbReference type="InterPro" id="IPR050745">
    <property type="entry name" value="Multifunctional_regulatory"/>
</dbReference>
<evidence type="ECO:0000256" key="1">
    <source>
        <dbReference type="ARBA" id="ARBA00022737"/>
    </source>
</evidence>
<reference evidence="3 4" key="1">
    <citation type="journal article" date="2024" name="Commun. Biol.">
        <title>Comparative genomic analysis of thermophilic fungi reveals convergent evolutionary adaptations and gene losses.</title>
        <authorList>
            <person name="Steindorff A.S."/>
            <person name="Aguilar-Pontes M.V."/>
            <person name="Robinson A.J."/>
            <person name="Andreopoulos B."/>
            <person name="LaButti K."/>
            <person name="Kuo A."/>
            <person name="Mondo S."/>
            <person name="Riley R."/>
            <person name="Otillar R."/>
            <person name="Haridas S."/>
            <person name="Lipzen A."/>
            <person name="Grimwood J."/>
            <person name="Schmutz J."/>
            <person name="Clum A."/>
            <person name="Reid I.D."/>
            <person name="Moisan M.C."/>
            <person name="Butler G."/>
            <person name="Nguyen T.T.M."/>
            <person name="Dewar K."/>
            <person name="Conant G."/>
            <person name="Drula E."/>
            <person name="Henrissat B."/>
            <person name="Hansel C."/>
            <person name="Singer S."/>
            <person name="Hutchinson M.I."/>
            <person name="de Vries R.P."/>
            <person name="Natvig D.O."/>
            <person name="Powell A.J."/>
            <person name="Tsang A."/>
            <person name="Grigoriev I.V."/>
        </authorList>
    </citation>
    <scope>NUCLEOTIDE SEQUENCE [LARGE SCALE GENOMIC DNA]</scope>
    <source>
        <strain evidence="3 4">ATCC 24622</strain>
    </source>
</reference>
<name>A0ABR3W1Y8_9PEZI</name>
<evidence type="ECO:0000313" key="4">
    <source>
        <dbReference type="Proteomes" id="UP001586593"/>
    </source>
</evidence>
<protein>
    <submittedName>
        <fullName evidence="3">Uncharacterized protein</fullName>
    </submittedName>
</protein>
<accession>A0ABR3W1Y8</accession>
<gene>
    <name evidence="3" type="ORF">VTK73DRAFT_9545</name>
</gene>
<proteinExistence type="predicted"/>
<keyword evidence="1" id="KW-0677">Repeat</keyword>
<dbReference type="Gene3D" id="1.25.40.20">
    <property type="entry name" value="Ankyrin repeat-containing domain"/>
    <property type="match status" value="1"/>
</dbReference>
<organism evidence="3 4">
    <name type="scientific">Phialemonium thermophilum</name>
    <dbReference type="NCBI Taxonomy" id="223376"/>
    <lineage>
        <taxon>Eukaryota</taxon>
        <taxon>Fungi</taxon>
        <taxon>Dikarya</taxon>
        <taxon>Ascomycota</taxon>
        <taxon>Pezizomycotina</taxon>
        <taxon>Sordariomycetes</taxon>
        <taxon>Sordariomycetidae</taxon>
        <taxon>Cephalothecales</taxon>
        <taxon>Cephalothecaceae</taxon>
        <taxon>Phialemonium</taxon>
    </lineage>
</organism>
<keyword evidence="4" id="KW-1185">Reference proteome</keyword>
<dbReference type="Proteomes" id="UP001586593">
    <property type="component" value="Unassembled WGS sequence"/>
</dbReference>
<dbReference type="EMBL" id="JAZHXJ010000800">
    <property type="protein sequence ID" value="KAL1851076.1"/>
    <property type="molecule type" value="Genomic_DNA"/>
</dbReference>
<sequence length="244" mass="26747">MVKLLLEAGVDLHSRNNESDTPLALTTDGIVGDIHPPSLFLDCDYNKPAKSWLWAMITTEFDDLVRLATEPEADVNSRDRMGKTRFHLSVWRESQAVARRLPAAGAEIYYKNNDGDTPLALAGGSSVGDVTKDLDFHNETFMDKVLALVESVSQKTVRLLDEALDPLEEALDPLEEAVGLLDKAGYDVNSTNEHGDTGLGSAASETRVNLQQMIRMLSYWKDELANLGGGNSTETLHSQYAQPA</sequence>
<dbReference type="SUPFAM" id="SSF48403">
    <property type="entry name" value="Ankyrin repeat"/>
    <property type="match status" value="1"/>
</dbReference>
<evidence type="ECO:0000313" key="3">
    <source>
        <dbReference type="EMBL" id="KAL1851076.1"/>
    </source>
</evidence>
<evidence type="ECO:0000256" key="2">
    <source>
        <dbReference type="ARBA" id="ARBA00023043"/>
    </source>
</evidence>
<dbReference type="PANTHER" id="PTHR24189:SF50">
    <property type="entry name" value="ANKYRIN REPEAT AND SOCS BOX PROTEIN 2"/>
    <property type="match status" value="1"/>
</dbReference>
<comment type="caution">
    <text evidence="3">The sequence shown here is derived from an EMBL/GenBank/DDBJ whole genome shotgun (WGS) entry which is preliminary data.</text>
</comment>
<dbReference type="PANTHER" id="PTHR24189">
    <property type="entry name" value="MYOTROPHIN"/>
    <property type="match status" value="1"/>
</dbReference>